<dbReference type="Proteomes" id="UP000093695">
    <property type="component" value="Chromosome"/>
</dbReference>
<name>A0A193BVB7_AMYOR</name>
<sequence>MFSDHVIGNDLVVLASKTDHPESVWNEVIHSSAYERGVSNLPPGSVMVDVGAHIGLAALHFARTGTGRPDLRLRTHVGFLPLSRGELRTARAGRAHGQLRHRFVEP</sequence>
<evidence type="ECO:0000313" key="2">
    <source>
        <dbReference type="Proteomes" id="UP000093695"/>
    </source>
</evidence>
<dbReference type="KEGG" id="aori:SD37_11015"/>
<proteinExistence type="predicted"/>
<dbReference type="AlphaFoldDB" id="A0A193BVB7"/>
<reference evidence="1 2" key="1">
    <citation type="journal article" date="2015" name="Genome Announc.">
        <title>Draft Genome Sequence of Norvancomycin-Producing Strain Amycolatopsis orientalis CPCC200066.</title>
        <authorList>
            <person name="Lei X."/>
            <person name="Yuan F."/>
            <person name="Shi Y."/>
            <person name="Li X."/>
            <person name="Wang L."/>
            <person name="Hong B."/>
        </authorList>
    </citation>
    <scope>NUCLEOTIDE SEQUENCE [LARGE SCALE GENOMIC DNA]</scope>
    <source>
        <strain evidence="1 2">B-37</strain>
    </source>
</reference>
<keyword evidence="2" id="KW-1185">Reference proteome</keyword>
<dbReference type="EMBL" id="CP016174">
    <property type="protein sequence ID" value="ANN16114.1"/>
    <property type="molecule type" value="Genomic_DNA"/>
</dbReference>
<dbReference type="SUPFAM" id="SSF53335">
    <property type="entry name" value="S-adenosyl-L-methionine-dependent methyltransferases"/>
    <property type="match status" value="1"/>
</dbReference>
<accession>A0A193BVB7</accession>
<protein>
    <recommendedName>
        <fullName evidence="3">Methyltransferase FkbM domain-containing protein</fullName>
    </recommendedName>
</protein>
<evidence type="ECO:0008006" key="3">
    <source>
        <dbReference type="Google" id="ProtNLM"/>
    </source>
</evidence>
<gene>
    <name evidence="1" type="ORF">SD37_11015</name>
</gene>
<evidence type="ECO:0000313" key="1">
    <source>
        <dbReference type="EMBL" id="ANN16114.1"/>
    </source>
</evidence>
<organism evidence="1 2">
    <name type="scientific">Amycolatopsis orientalis</name>
    <name type="common">Nocardia orientalis</name>
    <dbReference type="NCBI Taxonomy" id="31958"/>
    <lineage>
        <taxon>Bacteria</taxon>
        <taxon>Bacillati</taxon>
        <taxon>Actinomycetota</taxon>
        <taxon>Actinomycetes</taxon>
        <taxon>Pseudonocardiales</taxon>
        <taxon>Pseudonocardiaceae</taxon>
        <taxon>Amycolatopsis</taxon>
    </lineage>
</organism>
<dbReference type="InterPro" id="IPR029063">
    <property type="entry name" value="SAM-dependent_MTases_sf"/>
</dbReference>